<sequence>MARKYSTKRGTIIWPLSMFFTLIDKAPINDYCLYMMNDPNWEKTRTNRHRMYLQELGLKLIQRKVQDWAKNVSGLKTNVVIAMENILSIKINPILLKELQVSLVKRDATSAHK</sequence>
<dbReference type="Proteomes" id="UP001148838">
    <property type="component" value="Unassembled WGS sequence"/>
</dbReference>
<accession>A0ABQ8T9G8</accession>
<dbReference type="EMBL" id="JAJSOF020000013">
    <property type="protein sequence ID" value="KAJ4442320.1"/>
    <property type="molecule type" value="Genomic_DNA"/>
</dbReference>
<protein>
    <submittedName>
        <fullName evidence="1">Uncharacterized protein</fullName>
    </submittedName>
</protein>
<evidence type="ECO:0000313" key="2">
    <source>
        <dbReference type="Proteomes" id="UP001148838"/>
    </source>
</evidence>
<organism evidence="1 2">
    <name type="scientific">Periplaneta americana</name>
    <name type="common">American cockroach</name>
    <name type="synonym">Blatta americana</name>
    <dbReference type="NCBI Taxonomy" id="6978"/>
    <lineage>
        <taxon>Eukaryota</taxon>
        <taxon>Metazoa</taxon>
        <taxon>Ecdysozoa</taxon>
        <taxon>Arthropoda</taxon>
        <taxon>Hexapoda</taxon>
        <taxon>Insecta</taxon>
        <taxon>Pterygota</taxon>
        <taxon>Neoptera</taxon>
        <taxon>Polyneoptera</taxon>
        <taxon>Dictyoptera</taxon>
        <taxon>Blattodea</taxon>
        <taxon>Blattoidea</taxon>
        <taxon>Blattidae</taxon>
        <taxon>Blattinae</taxon>
        <taxon>Periplaneta</taxon>
    </lineage>
</organism>
<proteinExistence type="predicted"/>
<comment type="caution">
    <text evidence="1">The sequence shown here is derived from an EMBL/GenBank/DDBJ whole genome shotgun (WGS) entry which is preliminary data.</text>
</comment>
<keyword evidence="2" id="KW-1185">Reference proteome</keyword>
<gene>
    <name evidence="1" type="ORF">ANN_03906</name>
</gene>
<evidence type="ECO:0000313" key="1">
    <source>
        <dbReference type="EMBL" id="KAJ4442320.1"/>
    </source>
</evidence>
<name>A0ABQ8T9G8_PERAM</name>
<reference evidence="1 2" key="1">
    <citation type="journal article" date="2022" name="Allergy">
        <title>Genome assembly and annotation of Periplaneta americana reveal a comprehensive cockroach allergen profile.</title>
        <authorList>
            <person name="Wang L."/>
            <person name="Xiong Q."/>
            <person name="Saelim N."/>
            <person name="Wang L."/>
            <person name="Nong W."/>
            <person name="Wan A.T."/>
            <person name="Shi M."/>
            <person name="Liu X."/>
            <person name="Cao Q."/>
            <person name="Hui J.H.L."/>
            <person name="Sookrung N."/>
            <person name="Leung T.F."/>
            <person name="Tungtrongchitr A."/>
            <person name="Tsui S.K.W."/>
        </authorList>
    </citation>
    <scope>NUCLEOTIDE SEQUENCE [LARGE SCALE GENOMIC DNA]</scope>
    <source>
        <strain evidence="1">PWHHKU_190912</strain>
    </source>
</reference>